<name>A0ACB6R4F2_9PLEO</name>
<evidence type="ECO:0000313" key="1">
    <source>
        <dbReference type="EMBL" id="KAF2473197.1"/>
    </source>
</evidence>
<keyword evidence="2" id="KW-1185">Reference proteome</keyword>
<reference evidence="1" key="1">
    <citation type="journal article" date="2020" name="Stud. Mycol.">
        <title>101 Dothideomycetes genomes: a test case for predicting lifestyles and emergence of pathogens.</title>
        <authorList>
            <person name="Haridas S."/>
            <person name="Albert R."/>
            <person name="Binder M."/>
            <person name="Bloem J."/>
            <person name="Labutti K."/>
            <person name="Salamov A."/>
            <person name="Andreopoulos B."/>
            <person name="Baker S."/>
            <person name="Barry K."/>
            <person name="Bills G."/>
            <person name="Bluhm B."/>
            <person name="Cannon C."/>
            <person name="Castanera R."/>
            <person name="Culley D."/>
            <person name="Daum C."/>
            <person name="Ezra D."/>
            <person name="Gonzalez J."/>
            <person name="Henrissat B."/>
            <person name="Kuo A."/>
            <person name="Liang C."/>
            <person name="Lipzen A."/>
            <person name="Lutzoni F."/>
            <person name="Magnuson J."/>
            <person name="Mondo S."/>
            <person name="Nolan M."/>
            <person name="Ohm R."/>
            <person name="Pangilinan J."/>
            <person name="Park H.-J."/>
            <person name="Ramirez L."/>
            <person name="Alfaro M."/>
            <person name="Sun H."/>
            <person name="Tritt A."/>
            <person name="Yoshinaga Y."/>
            <person name="Zwiers L.-H."/>
            <person name="Turgeon B."/>
            <person name="Goodwin S."/>
            <person name="Spatafora J."/>
            <person name="Crous P."/>
            <person name="Grigoriev I."/>
        </authorList>
    </citation>
    <scope>NUCLEOTIDE SEQUENCE</scope>
    <source>
        <strain evidence="1">ATCC 200398</strain>
    </source>
</reference>
<dbReference type="EMBL" id="MU003500">
    <property type="protein sequence ID" value="KAF2473197.1"/>
    <property type="molecule type" value="Genomic_DNA"/>
</dbReference>
<organism evidence="1 2">
    <name type="scientific">Lindgomyces ingoldianus</name>
    <dbReference type="NCBI Taxonomy" id="673940"/>
    <lineage>
        <taxon>Eukaryota</taxon>
        <taxon>Fungi</taxon>
        <taxon>Dikarya</taxon>
        <taxon>Ascomycota</taxon>
        <taxon>Pezizomycotina</taxon>
        <taxon>Dothideomycetes</taxon>
        <taxon>Pleosporomycetidae</taxon>
        <taxon>Pleosporales</taxon>
        <taxon>Lindgomycetaceae</taxon>
        <taxon>Lindgomyces</taxon>
    </lineage>
</organism>
<evidence type="ECO:0000313" key="2">
    <source>
        <dbReference type="Proteomes" id="UP000799755"/>
    </source>
</evidence>
<accession>A0ACB6R4F2</accession>
<gene>
    <name evidence="1" type="ORF">BDR25DRAFT_341339</name>
</gene>
<proteinExistence type="predicted"/>
<sequence>MVVAYPMGLLVFTLLVASFVDAIAGTGAEVLDRDFPEPQDILSLAPEQLGLGNATVSSTERLLDFGMEDSRKEGPQKVNTNAFAYANIFKRAGCTFTRSGDPRTCVTTGDICCTDPNNAQDGWCCPATDGCGPGTGTLGKCTYRITYITSTYYTTSYTTKYETFTTSIPASTEWTTIVSTSVEVVTRSDVDTATEWDTVTITRAANKARWGPTAHPPCHSTPIATATGVTLSSASPAAEKHQKPLMPEVTPAAKLHMRGLLQPRQMRTDTSTRYYTSTVYVTSSVEITSQIFYTQTSTKTSTTVSTRTSALNAKTTVHSTTTLTLKPGESAPAQPAETTGPAGGGGNNGGGGGGGNKGLSTGAKAGIGAGTAGGSLVICIILGFFLARRRKNKKKEVTEMINQAVTAATAAGPGQHPPDNKYSMQMAGAYGPPPPNSQAPSSPPPPSSQGRYSDIIPVYGSGAPSPAPMYSYPNQSVPQNYPSQSPPPQGYEMSATPMPAPVPMAYHYPRPPSPGGQSPGAGSPQQMQRYEMQGPAPPQEVPANVYSPNMQYPQPYRNG</sequence>
<dbReference type="Proteomes" id="UP000799755">
    <property type="component" value="Unassembled WGS sequence"/>
</dbReference>
<protein>
    <submittedName>
        <fullName evidence="1">Uncharacterized protein</fullName>
    </submittedName>
</protein>
<comment type="caution">
    <text evidence="1">The sequence shown here is derived from an EMBL/GenBank/DDBJ whole genome shotgun (WGS) entry which is preliminary data.</text>
</comment>